<dbReference type="PANTHER" id="PTHR23046:SF2">
    <property type="entry name" value="PHOSPHORIBOSYLAMINOIMIDAZOLE CARBOXYLASE"/>
    <property type="match status" value="1"/>
</dbReference>
<gene>
    <name evidence="3" type="primary">purE</name>
    <name evidence="7" type="ORF">GA0116948_10468</name>
</gene>
<dbReference type="GO" id="GO:0034023">
    <property type="term" value="F:5-(carboxyamino)imidazole ribonucleotide mutase activity"/>
    <property type="evidence" value="ECO:0007669"/>
    <property type="project" value="UniProtKB-UniRule"/>
</dbReference>
<dbReference type="SUPFAM" id="SSF52255">
    <property type="entry name" value="N5-CAIR mutase (phosphoribosylaminoimidazole carboxylase, PurE)"/>
    <property type="match status" value="1"/>
</dbReference>
<feature type="domain" description="PurE" evidence="6">
    <location>
        <begin position="1"/>
        <end position="149"/>
    </location>
</feature>
<evidence type="ECO:0000256" key="1">
    <source>
        <dbReference type="ARBA" id="ARBA00022755"/>
    </source>
</evidence>
<feature type="binding site" evidence="3 5">
    <location>
        <position position="39"/>
    </location>
    <ligand>
        <name>substrate</name>
    </ligand>
</feature>
<dbReference type="InterPro" id="IPR000031">
    <property type="entry name" value="PurE_dom"/>
</dbReference>
<proteinExistence type="inferred from homology"/>
<dbReference type="Proteomes" id="UP000242818">
    <property type="component" value="Unassembled WGS sequence"/>
</dbReference>
<evidence type="ECO:0000259" key="6">
    <source>
        <dbReference type="SMART" id="SM01001"/>
    </source>
</evidence>
<evidence type="ECO:0000313" key="8">
    <source>
        <dbReference type="Proteomes" id="UP000242818"/>
    </source>
</evidence>
<evidence type="ECO:0000256" key="5">
    <source>
        <dbReference type="PIRSR" id="PIRSR001338-1"/>
    </source>
</evidence>
<dbReference type="Pfam" id="PF00731">
    <property type="entry name" value="AIRC"/>
    <property type="match status" value="1"/>
</dbReference>
<dbReference type="Gene3D" id="3.40.50.1970">
    <property type="match status" value="1"/>
</dbReference>
<protein>
    <recommendedName>
        <fullName evidence="3 4">N5-carboxyaminoimidazole ribonucleotide mutase</fullName>
        <shortName evidence="3 4">N5-CAIR mutase</shortName>
        <ecNumber evidence="3 4">5.4.99.18</ecNumber>
    </recommendedName>
    <alternativeName>
        <fullName evidence="3">5-(carboxyamino)imidazole ribonucleotide mutase</fullName>
    </alternativeName>
</protein>
<dbReference type="SMART" id="SM01001">
    <property type="entry name" value="AIRC"/>
    <property type="match status" value="1"/>
</dbReference>
<dbReference type="AlphaFoldDB" id="A0A1C4CCZ0"/>
<dbReference type="OrthoDB" id="9791908at2"/>
<comment type="similarity">
    <text evidence="3">Belongs to the AIR carboxylase family. Class I subfamily.</text>
</comment>
<dbReference type="HAMAP" id="MF_01929">
    <property type="entry name" value="PurE_classI"/>
    <property type="match status" value="1"/>
</dbReference>
<reference evidence="7 8" key="1">
    <citation type="submission" date="2016-08" db="EMBL/GenBank/DDBJ databases">
        <authorList>
            <person name="Seilhamer J.J."/>
        </authorList>
    </citation>
    <scope>NUCLEOTIDE SEQUENCE [LARGE SCALE GENOMIC DNA]</scope>
    <source>
        <strain evidence="7 8">A37T2</strain>
    </source>
</reference>
<keyword evidence="2 3" id="KW-0413">Isomerase</keyword>
<comment type="pathway">
    <text evidence="3 4">Purine metabolism; IMP biosynthesis via de novo pathway; 5-amino-1-(5-phospho-D-ribosyl)imidazole-4-carboxylate from 5-amino-1-(5-phospho-D-ribosyl)imidazole (N5-CAIR route): step 2/2.</text>
</comment>
<evidence type="ECO:0000256" key="2">
    <source>
        <dbReference type="ARBA" id="ARBA00023235"/>
    </source>
</evidence>
<dbReference type="InterPro" id="IPR024694">
    <property type="entry name" value="PurE_prokaryotes"/>
</dbReference>
<dbReference type="UniPathway" id="UPA00074">
    <property type="reaction ID" value="UER00943"/>
</dbReference>
<feature type="binding site" evidence="3 5">
    <location>
        <position position="9"/>
    </location>
    <ligand>
        <name>substrate</name>
    </ligand>
</feature>
<dbReference type="RefSeq" id="WP_089710663.1">
    <property type="nucleotide sequence ID" value="NZ_FMAR01000004.1"/>
</dbReference>
<comment type="function">
    <text evidence="3 4">Catalyzes the conversion of N5-carboxyaminoimidazole ribonucleotide (N5-CAIR) to 4-carboxy-5-aminoimidazole ribonucleotide (CAIR).</text>
</comment>
<dbReference type="PIRSF" id="PIRSF001338">
    <property type="entry name" value="AIR_carboxylase"/>
    <property type="match status" value="1"/>
</dbReference>
<evidence type="ECO:0000256" key="3">
    <source>
        <dbReference type="HAMAP-Rule" id="MF_01929"/>
    </source>
</evidence>
<dbReference type="PANTHER" id="PTHR23046">
    <property type="entry name" value="PHOSPHORIBOSYLAMINOIMIDAZOLE CARBOXYLASE CATALYTIC SUBUNIT"/>
    <property type="match status" value="1"/>
</dbReference>
<dbReference type="STRING" id="1335309.GA0116948_10468"/>
<evidence type="ECO:0000256" key="4">
    <source>
        <dbReference type="PIRNR" id="PIRNR001338"/>
    </source>
</evidence>
<dbReference type="EMBL" id="FMAR01000004">
    <property type="protein sequence ID" value="SCC16999.1"/>
    <property type="molecule type" value="Genomic_DNA"/>
</dbReference>
<feature type="binding site" evidence="3 5">
    <location>
        <position position="12"/>
    </location>
    <ligand>
        <name>substrate</name>
    </ligand>
</feature>
<name>A0A1C4CCZ0_9BACT</name>
<keyword evidence="1 3" id="KW-0658">Purine biosynthesis</keyword>
<dbReference type="EC" id="5.4.99.18" evidence="3 4"/>
<dbReference type="GO" id="GO:0006189">
    <property type="term" value="P:'de novo' IMP biosynthetic process"/>
    <property type="evidence" value="ECO:0007669"/>
    <property type="project" value="UniProtKB-UniRule"/>
</dbReference>
<evidence type="ECO:0000313" key="7">
    <source>
        <dbReference type="EMBL" id="SCC16999.1"/>
    </source>
</evidence>
<sequence>MKVLIIMGSESDKPVMQESQNFLNYFNIESEMVVASAHRNPDKVRELCMNAAGNGFGAVIAAAGMAAALPGVVAAYTSLPVLGVPLEGGLPGGVDALYSIVQMPAGLPVGTLAVGKAGARNAAVLAARIFALSDKAVAEKVEAFKAQGYKL</sequence>
<organism evidence="7 8">
    <name type="scientific">Chitinophaga costaii</name>
    <dbReference type="NCBI Taxonomy" id="1335309"/>
    <lineage>
        <taxon>Bacteria</taxon>
        <taxon>Pseudomonadati</taxon>
        <taxon>Bacteroidota</taxon>
        <taxon>Chitinophagia</taxon>
        <taxon>Chitinophagales</taxon>
        <taxon>Chitinophagaceae</taxon>
        <taxon>Chitinophaga</taxon>
    </lineage>
</organism>
<dbReference type="InterPro" id="IPR033747">
    <property type="entry name" value="PurE_ClassI"/>
</dbReference>
<accession>A0A1C4CCZ0</accession>
<keyword evidence="8" id="KW-1185">Reference proteome</keyword>
<comment type="catalytic activity">
    <reaction evidence="3 4">
        <text>5-carboxyamino-1-(5-phospho-D-ribosyl)imidazole + H(+) = 5-amino-1-(5-phospho-D-ribosyl)imidazole-4-carboxylate</text>
        <dbReference type="Rhea" id="RHEA:13193"/>
        <dbReference type="ChEBI" id="CHEBI:15378"/>
        <dbReference type="ChEBI" id="CHEBI:58730"/>
        <dbReference type="ChEBI" id="CHEBI:77657"/>
        <dbReference type="EC" id="5.4.99.18"/>
    </reaction>
</comment>
<dbReference type="NCBIfam" id="TIGR01162">
    <property type="entry name" value="purE"/>
    <property type="match status" value="1"/>
</dbReference>